<evidence type="ECO:0000259" key="8">
    <source>
        <dbReference type="PROSITE" id="PS50045"/>
    </source>
</evidence>
<dbReference type="InterPro" id="IPR025943">
    <property type="entry name" value="Sigma_54_int_dom_ATP-bd_2"/>
</dbReference>
<evidence type="ECO:0000256" key="4">
    <source>
        <dbReference type="ARBA" id="ARBA00023015"/>
    </source>
</evidence>
<evidence type="ECO:0000256" key="2">
    <source>
        <dbReference type="ARBA" id="ARBA00022797"/>
    </source>
</evidence>
<dbReference type="Gene3D" id="3.40.50.300">
    <property type="entry name" value="P-loop containing nucleotide triphosphate hydrolases"/>
    <property type="match status" value="1"/>
</dbReference>
<keyword evidence="4" id="KW-0805">Transcription regulation</keyword>
<gene>
    <name evidence="9" type="ORF">K5V21_03400</name>
</gene>
<dbReference type="InterPro" id="IPR030828">
    <property type="entry name" value="HTH_TyrR"/>
</dbReference>
<proteinExistence type="predicted"/>
<sequence>MLNELSDKENYLEEELLRTKDNEDFHKFIGKSGKTIDVLAIAKKAARGNATVLIRGESGTGKEIIAEGIHFSSNNAKGPFVRVNCAAIPSNLLESELFGHEKGSFTGAIKRKLGKFELANNGTIFLDEIGEMEKNMQAKILRVLQEKEFTRVGGDEVIKINVRIITATHRNLEEMVRDGDFREDLYYRLNVIPIHIPPLRNRKQDLAFLIGHFIEKISKDINKRITGVNNEAMEAFLNYSWPGNVRELENILERVITLTDKNYIDYEDLPLYLKSTKESERKDDKFKEVSRISNDYIEELILESDDVLPMKEYEKLIIEKALKKYGSFNAAGKVLGLTHKTVAAKARQYGIEKRIGWEKVSR</sequence>
<dbReference type="EMBL" id="JAIKTU010000002">
    <property type="protein sequence ID" value="MBY0754496.1"/>
    <property type="molecule type" value="Genomic_DNA"/>
</dbReference>
<dbReference type="Pfam" id="PF18024">
    <property type="entry name" value="HTH_50"/>
    <property type="match status" value="1"/>
</dbReference>
<dbReference type="SMART" id="SM00382">
    <property type="entry name" value="AAA"/>
    <property type="match status" value="1"/>
</dbReference>
<reference evidence="9 10" key="1">
    <citation type="journal article" date="2021" name="Cell Host Microbe">
        <title>in vivo commensal control of Clostridioides difficile virulence.</title>
        <authorList>
            <person name="Girinathan B.P."/>
            <person name="Dibenedetto N."/>
            <person name="Worley J.N."/>
            <person name="Peltier J."/>
            <person name="Arrieta-Ortiz M.L."/>
            <person name="Rupa Christinal Immanuel S."/>
            <person name="Lavin R."/>
            <person name="Delaney M.L."/>
            <person name="Cummins C."/>
            <person name="Hoffmann M."/>
            <person name="Luo Y."/>
            <person name="Gonzalez-Escalona N."/>
            <person name="Allard M."/>
            <person name="Onderdonk A.B."/>
            <person name="Gerber G.K."/>
            <person name="Sonenshein A.L."/>
            <person name="Baliga N."/>
            <person name="Dupuy B."/>
            <person name="Bry L."/>
        </authorList>
    </citation>
    <scope>NUCLEOTIDE SEQUENCE [LARGE SCALE GENOMIC DNA]</scope>
    <source>
        <strain evidence="9 10">DSM 599</strain>
    </source>
</reference>
<dbReference type="PROSITE" id="PS00675">
    <property type="entry name" value="SIGMA54_INTERACT_1"/>
    <property type="match status" value="1"/>
</dbReference>
<dbReference type="Pfam" id="PF00158">
    <property type="entry name" value="Sigma54_activat"/>
    <property type="match status" value="1"/>
</dbReference>
<dbReference type="InterPro" id="IPR003593">
    <property type="entry name" value="AAA+_ATPase"/>
</dbReference>
<dbReference type="SUPFAM" id="SSF52540">
    <property type="entry name" value="P-loop containing nucleoside triphosphate hydrolases"/>
    <property type="match status" value="1"/>
</dbReference>
<dbReference type="InterPro" id="IPR009057">
    <property type="entry name" value="Homeodomain-like_sf"/>
</dbReference>
<protein>
    <recommendedName>
        <fullName evidence="7">HTH-type transcriptional regulatory protein TyrR</fullName>
    </recommendedName>
</protein>
<dbReference type="InterPro" id="IPR002078">
    <property type="entry name" value="Sigma_54_int"/>
</dbReference>
<dbReference type="InterPro" id="IPR058031">
    <property type="entry name" value="AAA_lid_NorR"/>
</dbReference>
<keyword evidence="5" id="KW-0238">DNA-binding</keyword>
<dbReference type="InterPro" id="IPR027417">
    <property type="entry name" value="P-loop_NTPase"/>
</dbReference>
<accession>A0ABS7KUK5</accession>
<evidence type="ECO:0000256" key="6">
    <source>
        <dbReference type="ARBA" id="ARBA00023163"/>
    </source>
</evidence>
<dbReference type="SUPFAM" id="SSF46689">
    <property type="entry name" value="Homeodomain-like"/>
    <property type="match status" value="1"/>
</dbReference>
<organism evidence="9 10">
    <name type="scientific">Clostridium sardiniense</name>
    <name type="common">Clostridium absonum</name>
    <dbReference type="NCBI Taxonomy" id="29369"/>
    <lineage>
        <taxon>Bacteria</taxon>
        <taxon>Bacillati</taxon>
        <taxon>Bacillota</taxon>
        <taxon>Clostridia</taxon>
        <taxon>Eubacteriales</taxon>
        <taxon>Clostridiaceae</taxon>
        <taxon>Clostridium</taxon>
    </lineage>
</organism>
<dbReference type="PROSITE" id="PS00676">
    <property type="entry name" value="SIGMA54_INTERACT_2"/>
    <property type="match status" value="1"/>
</dbReference>
<comment type="caution">
    <text evidence="9">The sequence shown here is derived from an EMBL/GenBank/DDBJ whole genome shotgun (WGS) entry which is preliminary data.</text>
</comment>
<dbReference type="InterPro" id="IPR025662">
    <property type="entry name" value="Sigma_54_int_dom_ATP-bd_1"/>
</dbReference>
<keyword evidence="10" id="KW-1185">Reference proteome</keyword>
<keyword evidence="3" id="KW-0067">ATP-binding</keyword>
<dbReference type="Gene3D" id="1.10.10.60">
    <property type="entry name" value="Homeodomain-like"/>
    <property type="match status" value="1"/>
</dbReference>
<evidence type="ECO:0000313" key="9">
    <source>
        <dbReference type="EMBL" id="MBY0754496.1"/>
    </source>
</evidence>
<evidence type="ECO:0000256" key="7">
    <source>
        <dbReference type="ARBA" id="ARBA00029500"/>
    </source>
</evidence>
<feature type="domain" description="Sigma-54 factor interaction" evidence="8">
    <location>
        <begin position="28"/>
        <end position="257"/>
    </location>
</feature>
<dbReference type="PANTHER" id="PTHR32071">
    <property type="entry name" value="TRANSCRIPTIONAL REGULATORY PROTEIN"/>
    <property type="match status" value="1"/>
</dbReference>
<evidence type="ECO:0000256" key="3">
    <source>
        <dbReference type="ARBA" id="ARBA00022840"/>
    </source>
</evidence>
<dbReference type="PANTHER" id="PTHR32071:SF57">
    <property type="entry name" value="C4-DICARBOXYLATE TRANSPORT TRANSCRIPTIONAL REGULATORY PROTEIN DCTD"/>
    <property type="match status" value="1"/>
</dbReference>
<dbReference type="CDD" id="cd00009">
    <property type="entry name" value="AAA"/>
    <property type="match status" value="1"/>
</dbReference>
<keyword evidence="1" id="KW-0547">Nucleotide-binding</keyword>
<evidence type="ECO:0000256" key="5">
    <source>
        <dbReference type="ARBA" id="ARBA00023125"/>
    </source>
</evidence>
<dbReference type="Gene3D" id="1.10.8.60">
    <property type="match status" value="1"/>
</dbReference>
<keyword evidence="6" id="KW-0804">Transcription</keyword>
<evidence type="ECO:0000256" key="1">
    <source>
        <dbReference type="ARBA" id="ARBA00022741"/>
    </source>
</evidence>
<evidence type="ECO:0000313" key="10">
    <source>
        <dbReference type="Proteomes" id="UP001299068"/>
    </source>
</evidence>
<dbReference type="Pfam" id="PF25601">
    <property type="entry name" value="AAA_lid_14"/>
    <property type="match status" value="1"/>
</dbReference>
<dbReference type="PROSITE" id="PS50045">
    <property type="entry name" value="SIGMA54_INTERACT_4"/>
    <property type="match status" value="1"/>
</dbReference>
<dbReference type="Proteomes" id="UP001299068">
    <property type="component" value="Unassembled WGS sequence"/>
</dbReference>
<name>A0ABS7KUK5_CLOSR</name>
<keyword evidence="2" id="KW-0058">Aromatic hydrocarbons catabolism</keyword>
<dbReference type="InterPro" id="IPR025944">
    <property type="entry name" value="Sigma_54_int_dom_CS"/>
</dbReference>
<dbReference type="PROSITE" id="PS00688">
    <property type="entry name" value="SIGMA54_INTERACT_3"/>
    <property type="match status" value="1"/>
</dbReference>